<evidence type="ECO:0000313" key="2">
    <source>
        <dbReference type="Proteomes" id="UP000226079"/>
    </source>
</evidence>
<organism evidence="1 2">
    <name type="scientific">Propionicimonas paludicola</name>
    <dbReference type="NCBI Taxonomy" id="185243"/>
    <lineage>
        <taxon>Bacteria</taxon>
        <taxon>Bacillati</taxon>
        <taxon>Actinomycetota</taxon>
        <taxon>Actinomycetes</taxon>
        <taxon>Propionibacteriales</taxon>
        <taxon>Nocardioidaceae</taxon>
        <taxon>Propionicimonas</taxon>
    </lineage>
</organism>
<dbReference type="Proteomes" id="UP000226079">
    <property type="component" value="Unassembled WGS sequence"/>
</dbReference>
<accession>A0A2A9CRS0</accession>
<dbReference type="Gene3D" id="3.40.1660.10">
    <property type="entry name" value="EreA-like (biosynthetic domain)"/>
    <property type="match status" value="1"/>
</dbReference>
<dbReference type="CDD" id="cd14728">
    <property type="entry name" value="Ere-like"/>
    <property type="match status" value="1"/>
</dbReference>
<keyword evidence="2" id="KW-1185">Reference proteome</keyword>
<dbReference type="OrthoDB" id="9810066at2"/>
<dbReference type="AlphaFoldDB" id="A0A2A9CRS0"/>
<dbReference type="Gene3D" id="3.30.1870.10">
    <property type="entry name" value="EreA-like, domain 2"/>
    <property type="match status" value="1"/>
</dbReference>
<dbReference type="Pfam" id="PF05139">
    <property type="entry name" value="Erythro_esteras"/>
    <property type="match status" value="1"/>
</dbReference>
<dbReference type="RefSeq" id="WP_098459796.1">
    <property type="nucleotide sequence ID" value="NZ_PDJC01000001.1"/>
</dbReference>
<comment type="caution">
    <text evidence="1">The sequence shown here is derived from an EMBL/GenBank/DDBJ whole genome shotgun (WGS) entry which is preliminary data.</text>
</comment>
<reference evidence="1 2" key="1">
    <citation type="submission" date="2017-10" db="EMBL/GenBank/DDBJ databases">
        <title>Sequencing the genomes of 1000 actinobacteria strains.</title>
        <authorList>
            <person name="Klenk H.-P."/>
        </authorList>
    </citation>
    <scope>NUCLEOTIDE SEQUENCE [LARGE SCALE GENOMIC DNA]</scope>
    <source>
        <strain evidence="1 2">DSM 15597</strain>
    </source>
</reference>
<dbReference type="SUPFAM" id="SSF159501">
    <property type="entry name" value="EreA/ChaN-like"/>
    <property type="match status" value="1"/>
</dbReference>
<dbReference type="EMBL" id="PDJC01000001">
    <property type="protein sequence ID" value="PFG16239.1"/>
    <property type="molecule type" value="Genomic_DNA"/>
</dbReference>
<dbReference type="PANTHER" id="PTHR31299:SF0">
    <property type="entry name" value="ESTERASE, PUTATIVE (AFU_ORTHOLOGUE AFUA_1G05850)-RELATED"/>
    <property type="match status" value="1"/>
</dbReference>
<dbReference type="PANTHER" id="PTHR31299">
    <property type="entry name" value="ESTERASE, PUTATIVE (AFU_ORTHOLOGUE AFUA_1G05850)-RELATED"/>
    <property type="match status" value="1"/>
</dbReference>
<proteinExistence type="predicted"/>
<dbReference type="GO" id="GO:0046677">
    <property type="term" value="P:response to antibiotic"/>
    <property type="evidence" value="ECO:0007669"/>
    <property type="project" value="InterPro"/>
</dbReference>
<dbReference type="InterPro" id="IPR007815">
    <property type="entry name" value="Emycin_Estase"/>
</dbReference>
<protein>
    <submittedName>
        <fullName evidence="1">Erythromycin esterase</fullName>
    </submittedName>
</protein>
<dbReference type="Gene3D" id="1.20.1440.30">
    <property type="entry name" value="Biosynthetic Protein domain"/>
    <property type="match status" value="1"/>
</dbReference>
<dbReference type="InterPro" id="IPR052036">
    <property type="entry name" value="Hydrolase/PRTase-associated"/>
</dbReference>
<sequence>MRKPLTHRRWFIALAAVLCLATAVVGWSAWTSRPVGVPQAVEFAQATLSERMTSATVLALGEATHGTHEFQTLRLDLLQRTVGAGFTTVALEEDFGCVAAVDAWVQGGSGTVEEALHRFGYAISRTREMAELLSWARNYNVGRNEEQRVRFVGVDVQRPDADKALALNWLATREPEKARTLAKRLSSLTDQTRLGNEVAAEVPAAINELAAAITAADDGTEAASDALHATQVLLQDRTLAANWSGPARDRLMFDNLRWLVDRGARTGRSHTLLFAHDGHVDRAGQATAAGSPTLGLLAAAAYGDSYRVIGTDAHHVRFLSGDRDRREEFSFTVDSAYRGMFAGTSVGYLELADARGPNADVVQSPTLMASAGEQFVGWYAFLPPLHSVQVVPAQAWDAVIYVEDSTPVTMAG</sequence>
<name>A0A2A9CRS0_9ACTN</name>
<gene>
    <name evidence="1" type="ORF">ATK74_0772</name>
</gene>
<evidence type="ECO:0000313" key="1">
    <source>
        <dbReference type="EMBL" id="PFG16239.1"/>
    </source>
</evidence>